<dbReference type="Proteomes" id="UP001487740">
    <property type="component" value="Unassembled WGS sequence"/>
</dbReference>
<feature type="region of interest" description="Disordered" evidence="1">
    <location>
        <begin position="2393"/>
        <end position="2430"/>
    </location>
</feature>
<feature type="region of interest" description="Disordered" evidence="1">
    <location>
        <begin position="2516"/>
        <end position="2569"/>
    </location>
</feature>
<feature type="compositionally biased region" description="Basic and acidic residues" evidence="1">
    <location>
        <begin position="1889"/>
        <end position="1904"/>
    </location>
</feature>
<gene>
    <name evidence="2" type="ORF">O3P69_010441</name>
</gene>
<dbReference type="EMBL" id="JARAKH010000025">
    <property type="protein sequence ID" value="KAK8390731.1"/>
    <property type="molecule type" value="Genomic_DNA"/>
</dbReference>
<feature type="compositionally biased region" description="Polar residues" evidence="1">
    <location>
        <begin position="1921"/>
        <end position="1932"/>
    </location>
</feature>
<dbReference type="PANTHER" id="PTHR14492:SF4">
    <property type="entry name" value="CILIOGENESIS AND PLANAR POLARITY EFFECTOR 1"/>
    <property type="match status" value="1"/>
</dbReference>
<protein>
    <submittedName>
        <fullName evidence="2">Uncharacterized protein</fullName>
    </submittedName>
</protein>
<sequence length="3332" mass="375070">MMHLPLLLVQDSVLKTKTPWPKLTWLGEDGGRVCSISRHLVGEVDLSSGSCSKVAKLTPFTKTTAAISATSDGVFVYGILSSGDLFFWHTVTNQVRQAKGIPEVVTHTTFPSDSNVMRDFLKQLLPQNFGSNVASDAVEQTTCPVPAHHRPKIFASPSCSKVVVVLRASQIYVWERSSGSRVEESQLSQHAPGSWSVVHCPGDVSLPSTHSKETQISCCFMCKENSEECLITFTFLECLSVVTSTLTLRWRGSRFHPPAAHWNSKLVSFSALGVQENELQQVKGILISSYAHGQSILAVAVNSWKQYSKLLYIHPLCNTAVATSIQDVVPHCRSSNKCNARSQWVSDLAWSHDALYLFGCLTSGALFVATRMGPLIKISCQGEGIHLQAANILGMQPNSIVFTEEMGEEEGNKSPGGLPSITFTISPHPNKHQILLSSGLRVSVLSLPLDGRKEGEVVDCLLASATHALHLLCNSAVTHDYAYIRDSTWRLAHSVLDLTQGLDSTSSSNPPNISLWDRRVVVAADNAGSQERTPGDDGELMQIEQVMKPLMAAWALIGSRSEAHTLEWKRRANEVVMVMTKLMATLLRITTHDDHLEHQLQVLLVLHFYHQFVRVLCLWPDSFYMLRPTLQLTHRLLHSVLACERHAGEKSMVSTLLILSQTLSTLEHSLTQAFKLRPALLLQAPSKARKVLVDGDVEASDLILSSVDDGMDQHEINSTVSLRMKNIWQCLYGNAKKVYSQLAGKKFDQESYQKSLLVLNILQDKLQSIGCDFDQRIMKLGRCHQLYLDGLYLKAIQSWKLEIIACLIKGHGKKVVCQDLHSILYASFVHEGSLGISRFINWLDDLLRSLLCPKKHSSLLNSPQMSATKDKSDEMELPFEYSKVNQIPKMEGTNEAAAKEDSEEIKVSLMRKLLCKEVNCDNRVHTFSPVEETSSQKHIEISRVPWIISAARQVMGSLGRLLALETLGYCPDVPPPHRPHVIPPLWTFTTQPQGKVHQLPTKRGAAVTGEWPVDAAAQALALAGCWADLAIFASWLDDAKMALVAGVLTTFGDNRVPVPSTVLPFYQIKALLCQPINSTVAEFHNHQELLQLAAMANLEVLPVILEECLAKMKELIPLFETFVPSQIHLPAPPMFCPLGPQDGEELLFHGALDNSQSERRLRQEVGGWVRLTCQVTSAAGIAYPLLLSLQQKYSKLPLMGSEDLSNLVEALGCHQECWQPQGPEWERITWLWHQVVTLVWVLYSRDRLSLGIRSLVRNASAVQQNQDLEMCILEILSWVHELNTLCEHDSWRTELVACAVTAASEAPPVPAVAAALARVMPQPSLMPSLMKDKAERLFVTWKSTSIAFSEVEPHFKRKENETEDISSPDVFTSLFSFYQDRCEEIVKHLPSEEEKMETLSYINKCPTKFSNGISVAARIQEEFEKFLFLFVELTFMRDVQKFPQYISSVPLLVQFSDVLRRREFEGIKLKNKLHHDDTGSITSSVKHNILNSPSLNTMNPRSSVSTSEKKGLFRSIDYSKMLPRGSETIFVSSGKRHVTTTPTNTQSVNMVLHNIGKENLIKPKMSSPSRRKLPNLYLPGRRSRSLSRQKKRPVPVPRPRSLSVSGGRRTQQQRSSRQYSEPLHWNTSQKSNSSIKDLLLQRLLHLPRCLGYNTKQVEVDETIKLLHWMMRRERQFDFSVVESDSYIVRRLARNVKFTLDDVMLSVMWNDLPRYLSHMKNEKSYPEIENKKLKKKKKKEKGRQRTESVHVVPYNKHVASDDHSTVNQEEMLQAISSAGCPTRQQNTTPINTPSKGMECISEESNGVEIRDEQLCAELNAEGISNSYLTQMDQDKEIDDKENVQNDSESENCLSSPHDLPYEKLKSSLVDLSGSVDVQNHNIDSIINSSKDGERQDMKRSSKENSDTTATPCEDQDPHQHNHSPVSQVTSLSKTFKKRRKTSETLPVSFQAVELEQEDTDPDIRTTDQNNSRSENLSSDVSPSFKINPKNWSRGHQVEVHVHAKKAKQSVPCRLPILSAPHRANMTGVEAPEESFDPGVIRFGHLLHLSPDTPSVSKMLVPADASVGKNTRPTKPDQGIPEDTLDDITLPDSLHASDLEEQNESSASSQNMHDNIIKKNRYRSVSEKSRDRGTGLYVPLRVKKSVTNNDPHHWDCRDLNLKPVTLQVKSAHKATLRDEVNTSISEKHTAHMKENSNAKKSLKLLTLPKLSPLKKCDDKQEKSLQLKLLPIDDGFKNTAKEKRKNQNVITNTWLHPVEKKAEHMKPLTIPRFFDSAHNDDRKGNDLNFINPHQVFAFYRQSALKRHTEKFKKLQVSKKYLVSSEQPHAEPLISIERKEKKIPGEVAENIDRGFLDQVKDYADKYRKGGYENILRNDKEVNEKEITVYYKPTDDKKMIDKSTQDDPHLTKEDKPVESIQNPSDMRDAFGSNKTHSFALKDNVLEREKKCENRSVNTDPYEMRQKTMKASSVQTGGLDGDRASALSSKSAVQTQTAALQTVDASVLTDSAVFGKSESVQVGSLLPSPPPPPPLKTKQPSPPPQSAVLPPQPSPSYTAPTHNSRPPSETGSAHHFLHTFDTPSETVKEELKDMEMNRTALSLDVGKSDQYVVHGLFDIGEKRKAEEYPKITNSDYNEESSLQKQTADHILDGTTRNDVREHRLLSHTAQNLCNDKKLYKAAPVSSVTITTDVLVKNMTMDNLYEEFCSGRISLEDFYLMSSNIPEDERKKESLQKIDNKGNILTLEQQVLEAAQSISESQHLMEKVKCLIQEPEAAETDTHTSQNCKSDEKFLNHSHRHQNSMAVARISKDVAWQEALSVYKNHGKVDSLLRFLEAADFENVTSAMINEIIQCENSIQSSEARKASEQKVHDDILLGHKNIDNITLTNNKILPRIKVNKMSEHKGHCEMLLNSVDTDTTGSGLLLTQDRMNLLSSRTESQELHLSSPFIRSPDTSCFSSLGSLLGESTSSLDHEEKIQKRRKEIRVWIKKQRQKRQEQAKANLSVTFTKPRLIADVTPATSRDHSSMTDAAAINITHENSGLTGKQLQERRKDREVKRARQREINQKKREADIVKLLNDHKEEATMYQSHVKPKLVCESSPKLTKFRKLQELKSNFNRNSHLSKKLYGSREPKSVHGFVCHKKPELNRYFKNSKEEWRKSQQHNQISSPLSQHSSEERGQYCVETSIEDNTSLQMEFYYLKKCLDNKNKEKHRTGIGTKEKQEPSMDEVHFSTLLKEEGITGKYIPSHPKLVVSKEGEASSSESRDSSLRHSLPLNATFTIPLDRISEVASNLSETSSQDHQEGDGATVLVSAGEDTSTDSSWNVPEEIRNLLYSSQ</sequence>
<feature type="region of interest" description="Disordered" evidence="1">
    <location>
        <begin position="1559"/>
        <end position="1629"/>
    </location>
</feature>
<reference evidence="2 3" key="1">
    <citation type="submission" date="2023-03" db="EMBL/GenBank/DDBJ databases">
        <title>High-quality genome of Scylla paramamosain provides insights in environmental adaptation.</title>
        <authorList>
            <person name="Zhang L."/>
        </authorList>
    </citation>
    <scope>NUCLEOTIDE SEQUENCE [LARGE SCALE GENOMIC DNA]</scope>
    <source>
        <strain evidence="2">LZ_2023a</strain>
        <tissue evidence="2">Muscle</tissue>
    </source>
</reference>
<feature type="region of interest" description="Disordered" evidence="1">
    <location>
        <begin position="2064"/>
        <end position="2128"/>
    </location>
</feature>
<feature type="compositionally biased region" description="Polar residues" evidence="1">
    <location>
        <begin position="1781"/>
        <end position="1793"/>
    </location>
</feature>
<feature type="region of interest" description="Disordered" evidence="1">
    <location>
        <begin position="2444"/>
        <end position="2481"/>
    </location>
</feature>
<feature type="region of interest" description="Disordered" evidence="1">
    <location>
        <begin position="3151"/>
        <end position="3172"/>
    </location>
</feature>
<evidence type="ECO:0000313" key="3">
    <source>
        <dbReference type="Proteomes" id="UP001487740"/>
    </source>
</evidence>
<feature type="compositionally biased region" description="Basic residues" evidence="1">
    <location>
        <begin position="1731"/>
        <end position="1741"/>
    </location>
</feature>
<feature type="compositionally biased region" description="Polar residues" evidence="1">
    <location>
        <begin position="3157"/>
        <end position="3168"/>
    </location>
</feature>
<feature type="compositionally biased region" description="Pro residues" evidence="1">
    <location>
        <begin position="2521"/>
        <end position="2548"/>
    </location>
</feature>
<feature type="region of interest" description="Disordered" evidence="1">
    <location>
        <begin position="1838"/>
        <end position="1858"/>
    </location>
</feature>
<feature type="compositionally biased region" description="Low complexity" evidence="1">
    <location>
        <begin position="1599"/>
        <end position="1618"/>
    </location>
</feature>
<dbReference type="InterPro" id="IPR028236">
    <property type="entry name" value="CPLANE1"/>
</dbReference>
<proteinExistence type="predicted"/>
<evidence type="ECO:0000256" key="1">
    <source>
        <dbReference type="SAM" id="MobiDB-lite"/>
    </source>
</evidence>
<feature type="compositionally biased region" description="Basic residues" evidence="1">
    <location>
        <begin position="1581"/>
        <end position="1593"/>
    </location>
</feature>
<feature type="compositionally biased region" description="Polar residues" evidence="1">
    <location>
        <begin position="1965"/>
        <end position="1980"/>
    </location>
</feature>
<feature type="region of interest" description="Disordered" evidence="1">
    <location>
        <begin position="1726"/>
        <end position="1749"/>
    </location>
</feature>
<feature type="region of interest" description="Disordered" evidence="1">
    <location>
        <begin position="1881"/>
        <end position="1982"/>
    </location>
</feature>
<dbReference type="PANTHER" id="PTHR14492">
    <property type="entry name" value="JBTS17"/>
    <property type="match status" value="1"/>
</dbReference>
<feature type="region of interest" description="Disordered" evidence="1">
    <location>
        <begin position="1775"/>
        <end position="1796"/>
    </location>
</feature>
<name>A0AAW0TTX0_SCYPA</name>
<keyword evidence="3" id="KW-1185">Reference proteome</keyword>
<evidence type="ECO:0000313" key="2">
    <source>
        <dbReference type="EMBL" id="KAK8390731.1"/>
    </source>
</evidence>
<accession>A0AAW0TTX0</accession>
<feature type="compositionally biased region" description="Basic and acidic residues" evidence="1">
    <location>
        <begin position="2393"/>
        <end position="2412"/>
    </location>
</feature>
<comment type="caution">
    <text evidence="2">The sequence shown here is derived from an EMBL/GenBank/DDBJ whole genome shotgun (WGS) entry which is preliminary data.</text>
</comment>
<organism evidence="2 3">
    <name type="scientific">Scylla paramamosain</name>
    <name type="common">Mud crab</name>
    <dbReference type="NCBI Taxonomy" id="85552"/>
    <lineage>
        <taxon>Eukaryota</taxon>
        <taxon>Metazoa</taxon>
        <taxon>Ecdysozoa</taxon>
        <taxon>Arthropoda</taxon>
        <taxon>Crustacea</taxon>
        <taxon>Multicrustacea</taxon>
        <taxon>Malacostraca</taxon>
        <taxon>Eumalacostraca</taxon>
        <taxon>Eucarida</taxon>
        <taxon>Decapoda</taxon>
        <taxon>Pleocyemata</taxon>
        <taxon>Brachyura</taxon>
        <taxon>Eubrachyura</taxon>
        <taxon>Portunoidea</taxon>
        <taxon>Portunidae</taxon>
        <taxon>Portuninae</taxon>
        <taxon>Scylla</taxon>
    </lineage>
</organism>
<feature type="compositionally biased region" description="Polar residues" evidence="1">
    <location>
        <begin position="1843"/>
        <end position="1853"/>
    </location>
</feature>
<feature type="compositionally biased region" description="Polar residues" evidence="1">
    <location>
        <begin position="2551"/>
        <end position="2565"/>
    </location>
</feature>